<evidence type="ECO:0000313" key="1">
    <source>
        <dbReference type="EMBL" id="KAK3393333.1"/>
    </source>
</evidence>
<reference evidence="1" key="1">
    <citation type="journal article" date="2023" name="Mol. Phylogenet. Evol.">
        <title>Genome-scale phylogeny and comparative genomics of the fungal order Sordariales.</title>
        <authorList>
            <person name="Hensen N."/>
            <person name="Bonometti L."/>
            <person name="Westerberg I."/>
            <person name="Brannstrom I.O."/>
            <person name="Guillou S."/>
            <person name="Cros-Aarteil S."/>
            <person name="Calhoun S."/>
            <person name="Haridas S."/>
            <person name="Kuo A."/>
            <person name="Mondo S."/>
            <person name="Pangilinan J."/>
            <person name="Riley R."/>
            <person name="LaButti K."/>
            <person name="Andreopoulos B."/>
            <person name="Lipzen A."/>
            <person name="Chen C."/>
            <person name="Yan M."/>
            <person name="Daum C."/>
            <person name="Ng V."/>
            <person name="Clum A."/>
            <person name="Steindorff A."/>
            <person name="Ohm R.A."/>
            <person name="Martin F."/>
            <person name="Silar P."/>
            <person name="Natvig D.O."/>
            <person name="Lalanne C."/>
            <person name="Gautier V."/>
            <person name="Ament-Velasquez S.L."/>
            <person name="Kruys A."/>
            <person name="Hutchinson M.I."/>
            <person name="Powell A.J."/>
            <person name="Barry K."/>
            <person name="Miller A.N."/>
            <person name="Grigoriev I.V."/>
            <person name="Debuchy R."/>
            <person name="Gladieux P."/>
            <person name="Hiltunen Thoren M."/>
            <person name="Johannesson H."/>
        </authorList>
    </citation>
    <scope>NUCLEOTIDE SEQUENCE</scope>
    <source>
        <strain evidence="1">CBS 232.78</strain>
    </source>
</reference>
<protein>
    <submittedName>
        <fullName evidence="1">Uncharacterized protein</fullName>
    </submittedName>
</protein>
<keyword evidence="2" id="KW-1185">Reference proteome</keyword>
<organism evidence="1 2">
    <name type="scientific">Podospora didyma</name>
    <dbReference type="NCBI Taxonomy" id="330526"/>
    <lineage>
        <taxon>Eukaryota</taxon>
        <taxon>Fungi</taxon>
        <taxon>Dikarya</taxon>
        <taxon>Ascomycota</taxon>
        <taxon>Pezizomycotina</taxon>
        <taxon>Sordariomycetes</taxon>
        <taxon>Sordariomycetidae</taxon>
        <taxon>Sordariales</taxon>
        <taxon>Podosporaceae</taxon>
        <taxon>Podospora</taxon>
    </lineage>
</organism>
<evidence type="ECO:0000313" key="2">
    <source>
        <dbReference type="Proteomes" id="UP001285441"/>
    </source>
</evidence>
<dbReference type="Proteomes" id="UP001285441">
    <property type="component" value="Unassembled WGS sequence"/>
</dbReference>
<gene>
    <name evidence="1" type="ORF">B0H63DRAFT_554728</name>
</gene>
<comment type="caution">
    <text evidence="1">The sequence shown here is derived from an EMBL/GenBank/DDBJ whole genome shotgun (WGS) entry which is preliminary data.</text>
</comment>
<proteinExistence type="predicted"/>
<name>A0AAE0P4H5_9PEZI</name>
<reference evidence="1" key="2">
    <citation type="submission" date="2023-06" db="EMBL/GenBank/DDBJ databases">
        <authorList>
            <consortium name="Lawrence Berkeley National Laboratory"/>
            <person name="Haridas S."/>
            <person name="Hensen N."/>
            <person name="Bonometti L."/>
            <person name="Westerberg I."/>
            <person name="Brannstrom I.O."/>
            <person name="Guillou S."/>
            <person name="Cros-Aarteil S."/>
            <person name="Calhoun S."/>
            <person name="Kuo A."/>
            <person name="Mondo S."/>
            <person name="Pangilinan J."/>
            <person name="Riley R."/>
            <person name="LaButti K."/>
            <person name="Andreopoulos B."/>
            <person name="Lipzen A."/>
            <person name="Chen C."/>
            <person name="Yanf M."/>
            <person name="Daum C."/>
            <person name="Ng V."/>
            <person name="Clum A."/>
            <person name="Steindorff A."/>
            <person name="Ohm R."/>
            <person name="Martin F."/>
            <person name="Silar P."/>
            <person name="Natvig D."/>
            <person name="Lalanne C."/>
            <person name="Gautier V."/>
            <person name="Ament-velasquez S.L."/>
            <person name="Kruys A."/>
            <person name="Hutchinson M.I."/>
            <person name="Powell A.J."/>
            <person name="Barry K."/>
            <person name="Miller A.N."/>
            <person name="Grigoriev I.V."/>
            <person name="Debuchy R."/>
            <person name="Gladieux P."/>
            <person name="Thoren M.H."/>
            <person name="Johannesson H."/>
        </authorList>
    </citation>
    <scope>NUCLEOTIDE SEQUENCE</scope>
    <source>
        <strain evidence="1">CBS 232.78</strain>
    </source>
</reference>
<accession>A0AAE0P4H5</accession>
<dbReference type="AlphaFoldDB" id="A0AAE0P4H5"/>
<dbReference type="EMBL" id="JAULSW010000001">
    <property type="protein sequence ID" value="KAK3393333.1"/>
    <property type="molecule type" value="Genomic_DNA"/>
</dbReference>
<sequence>MPPQCTYKPLNAANAEIRLLTILPGKLLAPVQCTLRIVSLNDPPNILVDAQRHDVTVSLEGVLRRLRRRRFATRSL</sequence>